<keyword evidence="3" id="KW-1185">Reference proteome</keyword>
<evidence type="ECO:0000313" key="2">
    <source>
        <dbReference type="EMBL" id="KAK1901752.1"/>
    </source>
</evidence>
<dbReference type="AlphaFoldDB" id="A0AAD9CG33"/>
<proteinExistence type="predicted"/>
<feature type="region of interest" description="Disordered" evidence="1">
    <location>
        <begin position="431"/>
        <end position="510"/>
    </location>
</feature>
<comment type="caution">
    <text evidence="2">The sequence shown here is derived from an EMBL/GenBank/DDBJ whole genome shotgun (WGS) entry which is preliminary data.</text>
</comment>
<dbReference type="Pfam" id="PF15299">
    <property type="entry name" value="ALS2CR8"/>
    <property type="match status" value="1"/>
</dbReference>
<dbReference type="PANTHER" id="PTHR47456:SF4">
    <property type="entry name" value="SWIM-TYPE DOMAIN-CONTAINING PROTEIN"/>
    <property type="match status" value="1"/>
</dbReference>
<protein>
    <submittedName>
        <fullName evidence="2">Ribosome-binding protein 1</fullName>
    </submittedName>
</protein>
<reference evidence="2" key="1">
    <citation type="submission" date="2023-04" db="EMBL/GenBank/DDBJ databases">
        <title>Chromosome-level genome of Chaenocephalus aceratus.</title>
        <authorList>
            <person name="Park H."/>
        </authorList>
    </citation>
    <scope>NUCLEOTIDE SEQUENCE</scope>
    <source>
        <strain evidence="2">DE</strain>
        <tissue evidence="2">Muscle</tissue>
    </source>
</reference>
<dbReference type="InterPro" id="IPR029309">
    <property type="entry name" value="CaRF"/>
</dbReference>
<dbReference type="PANTHER" id="PTHR47456">
    <property type="entry name" value="PHD-TYPE DOMAIN-CONTAINING PROTEIN"/>
    <property type="match status" value="1"/>
</dbReference>
<feature type="non-terminal residue" evidence="2">
    <location>
        <position position="534"/>
    </location>
</feature>
<name>A0AAD9CG33_DISEL</name>
<dbReference type="Proteomes" id="UP001228049">
    <property type="component" value="Unassembled WGS sequence"/>
</dbReference>
<evidence type="ECO:0000313" key="3">
    <source>
        <dbReference type="Proteomes" id="UP001228049"/>
    </source>
</evidence>
<dbReference type="GO" id="GO:0003700">
    <property type="term" value="F:DNA-binding transcription factor activity"/>
    <property type="evidence" value="ECO:0007669"/>
    <property type="project" value="InterPro"/>
</dbReference>
<organism evidence="2 3">
    <name type="scientific">Dissostichus eleginoides</name>
    <name type="common">Patagonian toothfish</name>
    <name type="synonym">Dissostichus amissus</name>
    <dbReference type="NCBI Taxonomy" id="100907"/>
    <lineage>
        <taxon>Eukaryota</taxon>
        <taxon>Metazoa</taxon>
        <taxon>Chordata</taxon>
        <taxon>Craniata</taxon>
        <taxon>Vertebrata</taxon>
        <taxon>Euteleostomi</taxon>
        <taxon>Actinopterygii</taxon>
        <taxon>Neopterygii</taxon>
        <taxon>Teleostei</taxon>
        <taxon>Neoteleostei</taxon>
        <taxon>Acanthomorphata</taxon>
        <taxon>Eupercaria</taxon>
        <taxon>Perciformes</taxon>
        <taxon>Notothenioidei</taxon>
        <taxon>Nototheniidae</taxon>
        <taxon>Dissostichus</taxon>
    </lineage>
</organism>
<feature type="compositionally biased region" description="Polar residues" evidence="1">
    <location>
        <begin position="433"/>
        <end position="487"/>
    </location>
</feature>
<evidence type="ECO:0000256" key="1">
    <source>
        <dbReference type="SAM" id="MobiDB-lite"/>
    </source>
</evidence>
<dbReference type="EMBL" id="JASDAP010000006">
    <property type="protein sequence ID" value="KAK1901752.1"/>
    <property type="molecule type" value="Genomic_DNA"/>
</dbReference>
<gene>
    <name evidence="2" type="ORF">KUDE01_004717</name>
</gene>
<accession>A0AAD9CG33</accession>
<sequence length="534" mass="61805">MDCPATINVVHLMRFPEYKISVNNEKGKREASQQLKQALKDDQCKVKTVELFAAYFPKIEEHQNHPVLGQGVDPPPPTRRRFYPLDKDIWNIIQRTKASTRRSNIDQVNLQSLVDTWTQQDIHIVYRPSEEQDDGSVTKLLFCLQTSWQQRLLLLTNVNYVIVGVFFTQSESPSDIKEALQTFKDWNPDWKPSHFMVDFYSKVILCDFHREKAWVEWTRKGGNGVCSQDEVLRLLRDIAHSHTEEEFKRHILVLQTNTNWLTNERLRRWFNTKWLPRDKRWVNVYKTKSLKVAIYTNNGVERQNKTLKHTFLEGYKNCSLSELLTVVVSDFLSKAYQKYIELNVMFSDGYRKYNTNLPQYLQNRPRAIAQHILDRHFRSLDFKGAVTGREKGVFCVKSLTTSATHLVSLATAPSVHHVPAKTEDALVCKEDTPSTPVCTEDTPNTPDCTEDTPNTPDCTEDTPNTPDCTEDTPNTPDCTEDTPNTPDCTEDTHSKNSGNHSKSSRDRKRQQCGTLLREITEHTYHLQDETFMCT</sequence>